<dbReference type="PROSITE" id="PS00211">
    <property type="entry name" value="ABC_TRANSPORTER_1"/>
    <property type="match status" value="1"/>
</dbReference>
<dbReference type="GO" id="GO:0005886">
    <property type="term" value="C:plasma membrane"/>
    <property type="evidence" value="ECO:0007669"/>
    <property type="project" value="UniProtKB-ARBA"/>
</dbReference>
<dbReference type="InterPro" id="IPR041701">
    <property type="entry name" value="MetN_ABC"/>
</dbReference>
<evidence type="ECO:0000256" key="3">
    <source>
        <dbReference type="ARBA" id="ARBA00020019"/>
    </source>
</evidence>
<organism evidence="12 13">
    <name type="scientific">Thauera phenolivorans</name>
    <dbReference type="NCBI Taxonomy" id="1792543"/>
    <lineage>
        <taxon>Bacteria</taxon>
        <taxon>Pseudomonadati</taxon>
        <taxon>Pseudomonadota</taxon>
        <taxon>Betaproteobacteria</taxon>
        <taxon>Rhodocyclales</taxon>
        <taxon>Zoogloeaceae</taxon>
        <taxon>Thauera</taxon>
    </lineage>
</organism>
<accession>A0A7X7LY51</accession>
<dbReference type="Pfam" id="PF00005">
    <property type="entry name" value="ABC_tran"/>
    <property type="match status" value="1"/>
</dbReference>
<dbReference type="PRINTS" id="PR00364">
    <property type="entry name" value="DISEASERSIST"/>
</dbReference>
<evidence type="ECO:0000259" key="11">
    <source>
        <dbReference type="PROSITE" id="PS50893"/>
    </source>
</evidence>
<dbReference type="InterPro" id="IPR050086">
    <property type="entry name" value="MetN_ABC_transporter-like"/>
</dbReference>
<keyword evidence="5" id="KW-1003">Cell membrane</keyword>
<dbReference type="SUPFAM" id="SSF55021">
    <property type="entry name" value="ACT-like"/>
    <property type="match status" value="1"/>
</dbReference>
<dbReference type="PROSITE" id="PS50893">
    <property type="entry name" value="ABC_TRANSPORTER_2"/>
    <property type="match status" value="1"/>
</dbReference>
<evidence type="ECO:0000313" key="13">
    <source>
        <dbReference type="Proteomes" id="UP000536534"/>
    </source>
</evidence>
<evidence type="ECO:0000256" key="10">
    <source>
        <dbReference type="ARBA" id="ARBA00023136"/>
    </source>
</evidence>
<protein>
    <recommendedName>
        <fullName evidence="3">Cell division ATP-binding protein FtsE</fullName>
    </recommendedName>
</protein>
<dbReference type="InterPro" id="IPR027417">
    <property type="entry name" value="P-loop_NTPase"/>
</dbReference>
<dbReference type="FunFam" id="3.40.50.300:FF:000056">
    <property type="entry name" value="Cell division ATP-binding protein FtsE"/>
    <property type="match status" value="1"/>
</dbReference>
<comment type="caution">
    <text evidence="12">The sequence shown here is derived from an EMBL/GenBank/DDBJ whole genome shotgun (WGS) entry which is preliminary data.</text>
</comment>
<evidence type="ECO:0000256" key="4">
    <source>
        <dbReference type="ARBA" id="ARBA00022448"/>
    </source>
</evidence>
<dbReference type="PANTHER" id="PTHR43166">
    <property type="entry name" value="AMINO ACID IMPORT ATP-BINDING PROTEIN"/>
    <property type="match status" value="1"/>
</dbReference>
<dbReference type="InterPro" id="IPR018449">
    <property type="entry name" value="NIL_domain"/>
</dbReference>
<dbReference type="Proteomes" id="UP000536534">
    <property type="component" value="Unassembled WGS sequence"/>
</dbReference>
<dbReference type="OrthoDB" id="9802264at2"/>
<evidence type="ECO:0000256" key="5">
    <source>
        <dbReference type="ARBA" id="ARBA00022475"/>
    </source>
</evidence>
<keyword evidence="10" id="KW-0472">Membrane</keyword>
<dbReference type="SMART" id="SM00382">
    <property type="entry name" value="AAA"/>
    <property type="match status" value="1"/>
</dbReference>
<evidence type="ECO:0000256" key="8">
    <source>
        <dbReference type="ARBA" id="ARBA00022967"/>
    </source>
</evidence>
<dbReference type="EMBL" id="JAAYYV010000405">
    <property type="protein sequence ID" value="NLF55545.1"/>
    <property type="molecule type" value="Genomic_DNA"/>
</dbReference>
<dbReference type="InterPro" id="IPR003593">
    <property type="entry name" value="AAA+_ATPase"/>
</dbReference>
<dbReference type="CDD" id="cd03258">
    <property type="entry name" value="ABC_MetN_methionine_transporter"/>
    <property type="match status" value="1"/>
</dbReference>
<evidence type="ECO:0000256" key="2">
    <source>
        <dbReference type="ARBA" id="ARBA00005417"/>
    </source>
</evidence>
<dbReference type="Pfam" id="PF09383">
    <property type="entry name" value="NIL"/>
    <property type="match status" value="1"/>
</dbReference>
<reference evidence="12 13" key="1">
    <citation type="journal article" date="2020" name="Biotechnol. Biofuels">
        <title>New insights from the biogas microbiome by comprehensive genome-resolved metagenomics of nearly 1600 species originating from multiple anaerobic digesters.</title>
        <authorList>
            <person name="Campanaro S."/>
            <person name="Treu L."/>
            <person name="Rodriguez-R L.M."/>
            <person name="Kovalovszki A."/>
            <person name="Ziels R.M."/>
            <person name="Maus I."/>
            <person name="Zhu X."/>
            <person name="Kougias P.G."/>
            <person name="Basile A."/>
            <person name="Luo G."/>
            <person name="Schluter A."/>
            <person name="Konstantinidis K.T."/>
            <person name="Angelidaki I."/>
        </authorList>
    </citation>
    <scope>NUCLEOTIDE SEQUENCE [LARGE SCALE GENOMIC DNA]</scope>
    <source>
        <strain evidence="12">AS06rmzACSIP_256</strain>
    </source>
</reference>
<proteinExistence type="inferred from homology"/>
<dbReference type="InterPro" id="IPR017871">
    <property type="entry name" value="ABC_transporter-like_CS"/>
</dbReference>
<comment type="function">
    <text evidence="1">Part of the ABC transporter FtsEX involved in cellular division. Important for assembly or stability of the septal ring.</text>
</comment>
<dbReference type="SMART" id="SM00930">
    <property type="entry name" value="NIL"/>
    <property type="match status" value="1"/>
</dbReference>
<name>A0A7X7LY51_9RHOO</name>
<evidence type="ECO:0000256" key="7">
    <source>
        <dbReference type="ARBA" id="ARBA00022840"/>
    </source>
</evidence>
<dbReference type="Gene3D" id="3.30.70.260">
    <property type="match status" value="1"/>
</dbReference>
<dbReference type="PANTHER" id="PTHR43166:SF30">
    <property type="entry name" value="METHIONINE IMPORT ATP-BINDING PROTEIN METN"/>
    <property type="match status" value="1"/>
</dbReference>
<gene>
    <name evidence="12" type="ORF">GX576_14340</name>
</gene>
<keyword evidence="7 12" id="KW-0067">ATP-binding</keyword>
<keyword evidence="8" id="KW-1278">Translocase</keyword>
<feature type="domain" description="ABC transporter" evidence="11">
    <location>
        <begin position="2"/>
        <end position="242"/>
    </location>
</feature>
<evidence type="ECO:0000256" key="9">
    <source>
        <dbReference type="ARBA" id="ARBA00022970"/>
    </source>
</evidence>
<sequence>MIHIENLHKTYRVDGREITALQDIDLHIGKGEVFGIIGRSGAGKSTLIRTLNLLERPSAGRIVIDGEDITRFDREALFQLRQRTGMIFQHFNLLNAKTVAGNIDWPLKTTGRFGAAERAARVAEMLELVGLAEHGSKYPAQLSGGQKQRVGIARALANHPNLLLCDEATSALDPETTQAILRLLLDINRRLGLTIVLITHEMEVIRTICDRVAVIDAGRIVESGPVSEVFLHPKHAVTRSMVAQSDALTAALLDPAGLGAKVRGLPVRLTYLGDVTYQPILSHVAAISPARITILQGTVSTIKDQPYGQLLVEIDGTAEEVEAVFRAFDAFKIHHEVLQ</sequence>
<comment type="similarity">
    <text evidence="2">Belongs to the ABC transporter superfamily.</text>
</comment>
<dbReference type="Gene3D" id="3.40.50.300">
    <property type="entry name" value="P-loop containing nucleotide triphosphate hydrolases"/>
    <property type="match status" value="1"/>
</dbReference>
<dbReference type="InterPro" id="IPR045865">
    <property type="entry name" value="ACT-like_dom_sf"/>
</dbReference>
<evidence type="ECO:0000256" key="1">
    <source>
        <dbReference type="ARBA" id="ARBA00002579"/>
    </source>
</evidence>
<dbReference type="GO" id="GO:0005524">
    <property type="term" value="F:ATP binding"/>
    <property type="evidence" value="ECO:0007669"/>
    <property type="project" value="UniProtKB-KW"/>
</dbReference>
<dbReference type="InterPro" id="IPR003439">
    <property type="entry name" value="ABC_transporter-like_ATP-bd"/>
</dbReference>
<keyword evidence="6" id="KW-0547">Nucleotide-binding</keyword>
<evidence type="ECO:0000313" key="12">
    <source>
        <dbReference type="EMBL" id="NLF55545.1"/>
    </source>
</evidence>
<keyword evidence="4" id="KW-0813">Transport</keyword>
<dbReference type="GO" id="GO:0006865">
    <property type="term" value="P:amino acid transport"/>
    <property type="evidence" value="ECO:0007669"/>
    <property type="project" value="UniProtKB-KW"/>
</dbReference>
<dbReference type="RefSeq" id="WP_068805272.1">
    <property type="nucleotide sequence ID" value="NZ_MBFM01000002.1"/>
</dbReference>
<evidence type="ECO:0000256" key="6">
    <source>
        <dbReference type="ARBA" id="ARBA00022741"/>
    </source>
</evidence>
<dbReference type="SUPFAM" id="SSF52540">
    <property type="entry name" value="P-loop containing nucleoside triphosphate hydrolases"/>
    <property type="match status" value="1"/>
</dbReference>
<dbReference type="AlphaFoldDB" id="A0A7X7LY51"/>
<keyword evidence="9" id="KW-0029">Amino-acid transport</keyword>
<dbReference type="GO" id="GO:0016887">
    <property type="term" value="F:ATP hydrolysis activity"/>
    <property type="evidence" value="ECO:0007669"/>
    <property type="project" value="InterPro"/>
</dbReference>